<keyword evidence="2" id="KW-0449">Lipoprotein</keyword>
<dbReference type="InterPro" id="IPR010131">
    <property type="entry name" value="MdtP/NodT-like"/>
</dbReference>
<dbReference type="Proteomes" id="UP000650524">
    <property type="component" value="Unassembled WGS sequence"/>
</dbReference>
<keyword evidence="2" id="KW-1134">Transmembrane beta strand</keyword>
<dbReference type="Gene3D" id="1.20.1600.10">
    <property type="entry name" value="Outer membrane efflux proteins (OEP)"/>
    <property type="match status" value="1"/>
</dbReference>
<comment type="caution">
    <text evidence="5">The sequence shown here is derived from an EMBL/GenBank/DDBJ whole genome shotgun (WGS) entry which is preliminary data.</text>
</comment>
<keyword evidence="2 4" id="KW-0472">Membrane</keyword>
<dbReference type="EMBL" id="JACNJD010000148">
    <property type="protein sequence ID" value="MBC8176599.1"/>
    <property type="molecule type" value="Genomic_DNA"/>
</dbReference>
<keyword evidence="3" id="KW-0175">Coiled coil</keyword>
<accession>A0A8J6MXG2</accession>
<feature type="transmembrane region" description="Helical" evidence="4">
    <location>
        <begin position="20"/>
        <end position="39"/>
    </location>
</feature>
<organism evidence="5 6">
    <name type="scientific">Candidatus Desulfacyla euxinica</name>
    <dbReference type="NCBI Taxonomy" id="2841693"/>
    <lineage>
        <taxon>Bacteria</taxon>
        <taxon>Deltaproteobacteria</taxon>
        <taxon>Candidatus Desulfacyla</taxon>
    </lineage>
</organism>
<keyword evidence="2" id="KW-0564">Palmitate</keyword>
<dbReference type="GO" id="GO:0005886">
    <property type="term" value="C:plasma membrane"/>
    <property type="evidence" value="ECO:0007669"/>
    <property type="project" value="UniProtKB-SubCell"/>
</dbReference>
<dbReference type="NCBIfam" id="TIGR01845">
    <property type="entry name" value="outer_NodT"/>
    <property type="match status" value="1"/>
</dbReference>
<comment type="subcellular location">
    <subcellularLocation>
        <location evidence="2">Cell membrane</location>
        <topology evidence="2">Lipid-anchor</topology>
    </subcellularLocation>
</comment>
<sequence length="494" mass="55291">MNVQHRTSNVQHRIRKTTFFSYFSGLSGFGILVFLIISGCAVGPDFKPPVVETPKNYRFEKVPVETMINLKWWELFNDPMLYSLVSQALENNKDLRIAAARVEQARAGLGFTQADQYPSITIQGGVGTGNFSGGARSDTRNYNYYVAPALSWELDFWGKFRRATESAKAELMASEYAHRTVQIGLISEVVGSYYVLLDFHQRVKISKDTLESRQESLIIIQKRFDRGIIPELDVNQAQIQKEIAAAAIPEYERSVSKTENVLSILLGKLPGAIKTGQDLNLETVPPEIPVGLPSNILERRPDIIQAMYVLEAQTANIGVAEAMRFPAISLTGLLGLATSQLGGITSQGGAWSVNGGLFGPIFEFYKNVRRVQIEEAKTKEALYSYENTVLTAFKEVEDALIEIDTYKKQMAAVKRKEKAAKNAYRLAKLRYDKGVSTYLEVLETERSLFSAELELSRLKQQYLNGYVKLYKALGGGWITEKDMNKETVKSAKKS</sequence>
<dbReference type="Pfam" id="PF02321">
    <property type="entry name" value="OEP"/>
    <property type="match status" value="2"/>
</dbReference>
<keyword evidence="4" id="KW-1133">Transmembrane helix</keyword>
<keyword evidence="2 4" id="KW-0812">Transmembrane</keyword>
<name>A0A8J6MXG2_9DELT</name>
<comment type="similarity">
    <text evidence="1 2">Belongs to the outer membrane factor (OMF) (TC 1.B.17) family.</text>
</comment>
<evidence type="ECO:0000313" key="6">
    <source>
        <dbReference type="Proteomes" id="UP000650524"/>
    </source>
</evidence>
<reference evidence="5 6" key="1">
    <citation type="submission" date="2020-08" db="EMBL/GenBank/DDBJ databases">
        <title>Bridging the membrane lipid divide: bacteria of the FCB group superphylum have the potential to synthesize archaeal ether lipids.</title>
        <authorList>
            <person name="Villanueva L."/>
            <person name="Von Meijenfeldt F.A.B."/>
            <person name="Westbye A.B."/>
            <person name="Yadav S."/>
            <person name="Hopmans E.C."/>
            <person name="Dutilh B.E."/>
            <person name="Sinninghe Damste J.S."/>
        </authorList>
    </citation>
    <scope>NUCLEOTIDE SEQUENCE [LARGE SCALE GENOMIC DNA]</scope>
    <source>
        <strain evidence="5">NIOZ-UU27</strain>
    </source>
</reference>
<dbReference type="PANTHER" id="PTHR30203">
    <property type="entry name" value="OUTER MEMBRANE CATION EFFLUX PROTEIN"/>
    <property type="match status" value="1"/>
</dbReference>
<dbReference type="GO" id="GO:0015562">
    <property type="term" value="F:efflux transmembrane transporter activity"/>
    <property type="evidence" value="ECO:0007669"/>
    <property type="project" value="InterPro"/>
</dbReference>
<evidence type="ECO:0000313" key="5">
    <source>
        <dbReference type="EMBL" id="MBC8176599.1"/>
    </source>
</evidence>
<evidence type="ECO:0000256" key="1">
    <source>
        <dbReference type="ARBA" id="ARBA00007613"/>
    </source>
</evidence>
<gene>
    <name evidence="5" type="ORF">H8E19_04265</name>
</gene>
<dbReference type="Gene3D" id="2.20.200.10">
    <property type="entry name" value="Outer membrane efflux proteins (OEP)"/>
    <property type="match status" value="1"/>
</dbReference>
<dbReference type="InterPro" id="IPR003423">
    <property type="entry name" value="OMP_efflux"/>
</dbReference>
<evidence type="ECO:0000256" key="2">
    <source>
        <dbReference type="RuleBase" id="RU362097"/>
    </source>
</evidence>
<proteinExistence type="inferred from homology"/>
<protein>
    <submittedName>
        <fullName evidence="5">Efflux transporter outer membrane subunit</fullName>
    </submittedName>
</protein>
<dbReference type="PANTHER" id="PTHR30203:SF33">
    <property type="entry name" value="BLR4455 PROTEIN"/>
    <property type="match status" value="1"/>
</dbReference>
<dbReference type="SUPFAM" id="SSF56954">
    <property type="entry name" value="Outer membrane efflux proteins (OEP)"/>
    <property type="match status" value="1"/>
</dbReference>
<feature type="coiled-coil region" evidence="3">
    <location>
        <begin position="396"/>
        <end position="461"/>
    </location>
</feature>
<evidence type="ECO:0000256" key="3">
    <source>
        <dbReference type="SAM" id="Coils"/>
    </source>
</evidence>
<dbReference type="AlphaFoldDB" id="A0A8J6MXG2"/>
<evidence type="ECO:0000256" key="4">
    <source>
        <dbReference type="SAM" id="Phobius"/>
    </source>
</evidence>